<evidence type="ECO:0000313" key="2">
    <source>
        <dbReference type="Proteomes" id="UP000016933"/>
    </source>
</evidence>
<reference evidence="2" key="1">
    <citation type="journal article" date="2012" name="PLoS Genet.">
        <title>The genomes of the fungal plant pathogens Cladosporium fulvum and Dothistroma septosporum reveal adaptation to different hosts and lifestyles but also signatures of common ancestry.</title>
        <authorList>
            <person name="de Wit P.J.G.M."/>
            <person name="van der Burgt A."/>
            <person name="Oekmen B."/>
            <person name="Stergiopoulos I."/>
            <person name="Abd-Elsalam K.A."/>
            <person name="Aerts A.L."/>
            <person name="Bahkali A.H."/>
            <person name="Beenen H.G."/>
            <person name="Chettri P."/>
            <person name="Cox M.P."/>
            <person name="Datema E."/>
            <person name="de Vries R.P."/>
            <person name="Dhillon B."/>
            <person name="Ganley A.R."/>
            <person name="Griffiths S.A."/>
            <person name="Guo Y."/>
            <person name="Hamelin R.C."/>
            <person name="Henrissat B."/>
            <person name="Kabir M.S."/>
            <person name="Jashni M.K."/>
            <person name="Kema G."/>
            <person name="Klaubauf S."/>
            <person name="Lapidus A."/>
            <person name="Levasseur A."/>
            <person name="Lindquist E."/>
            <person name="Mehrabi R."/>
            <person name="Ohm R.A."/>
            <person name="Owen T.J."/>
            <person name="Salamov A."/>
            <person name="Schwelm A."/>
            <person name="Schijlen E."/>
            <person name="Sun H."/>
            <person name="van den Burg H.A."/>
            <person name="van Ham R.C.H.J."/>
            <person name="Zhang S."/>
            <person name="Goodwin S.B."/>
            <person name="Grigoriev I.V."/>
            <person name="Collemare J."/>
            <person name="Bradshaw R.E."/>
        </authorList>
    </citation>
    <scope>NUCLEOTIDE SEQUENCE [LARGE SCALE GENOMIC DNA]</scope>
    <source>
        <strain evidence="2">NZE10 / CBS 128990</strain>
    </source>
</reference>
<evidence type="ECO:0000313" key="1">
    <source>
        <dbReference type="EMBL" id="EME40356.1"/>
    </source>
</evidence>
<keyword evidence="2" id="KW-1185">Reference proteome</keyword>
<accession>N1PGB7</accession>
<dbReference type="SUPFAM" id="SSF54909">
    <property type="entry name" value="Dimeric alpha+beta barrel"/>
    <property type="match status" value="1"/>
</dbReference>
<protein>
    <recommendedName>
        <fullName evidence="3">ABM domain-containing protein</fullName>
    </recommendedName>
</protein>
<dbReference type="InterPro" id="IPR011008">
    <property type="entry name" value="Dimeric_a/b-barrel"/>
</dbReference>
<gene>
    <name evidence="1" type="ORF">DOTSEDRAFT_66151</name>
</gene>
<organism evidence="1 2">
    <name type="scientific">Dothistroma septosporum (strain NZE10 / CBS 128990)</name>
    <name type="common">Red band needle blight fungus</name>
    <name type="synonym">Mycosphaerella pini</name>
    <dbReference type="NCBI Taxonomy" id="675120"/>
    <lineage>
        <taxon>Eukaryota</taxon>
        <taxon>Fungi</taxon>
        <taxon>Dikarya</taxon>
        <taxon>Ascomycota</taxon>
        <taxon>Pezizomycotina</taxon>
        <taxon>Dothideomycetes</taxon>
        <taxon>Dothideomycetidae</taxon>
        <taxon>Mycosphaerellales</taxon>
        <taxon>Mycosphaerellaceae</taxon>
        <taxon>Dothistroma</taxon>
    </lineage>
</organism>
<dbReference type="eggNOG" id="ENOG502SUTN">
    <property type="taxonomic scope" value="Eukaryota"/>
</dbReference>
<reference evidence="1 2" key="2">
    <citation type="journal article" date="2012" name="PLoS Pathog.">
        <title>Diverse lifestyles and strategies of plant pathogenesis encoded in the genomes of eighteen Dothideomycetes fungi.</title>
        <authorList>
            <person name="Ohm R.A."/>
            <person name="Feau N."/>
            <person name="Henrissat B."/>
            <person name="Schoch C.L."/>
            <person name="Horwitz B.A."/>
            <person name="Barry K.W."/>
            <person name="Condon B.J."/>
            <person name="Copeland A.C."/>
            <person name="Dhillon B."/>
            <person name="Glaser F."/>
            <person name="Hesse C.N."/>
            <person name="Kosti I."/>
            <person name="LaButti K."/>
            <person name="Lindquist E.A."/>
            <person name="Lucas S."/>
            <person name="Salamov A.A."/>
            <person name="Bradshaw R.E."/>
            <person name="Ciuffetti L."/>
            <person name="Hamelin R.C."/>
            <person name="Kema G.H.J."/>
            <person name="Lawrence C."/>
            <person name="Scott J.A."/>
            <person name="Spatafora J.W."/>
            <person name="Turgeon B.G."/>
            <person name="de Wit P.J.G.M."/>
            <person name="Zhong S."/>
            <person name="Goodwin S.B."/>
            <person name="Grigoriev I.V."/>
        </authorList>
    </citation>
    <scope>NUCLEOTIDE SEQUENCE [LARGE SCALE GENOMIC DNA]</scope>
    <source>
        <strain evidence="2">NZE10 / CBS 128990</strain>
    </source>
</reference>
<dbReference type="Gene3D" id="3.30.70.100">
    <property type="match status" value="2"/>
</dbReference>
<dbReference type="OrthoDB" id="424974at2759"/>
<name>N1PGB7_DOTSN</name>
<dbReference type="HOGENOM" id="CLU_081631_2_2_1"/>
<dbReference type="EMBL" id="KB446544">
    <property type="protein sequence ID" value="EME40356.1"/>
    <property type="molecule type" value="Genomic_DNA"/>
</dbReference>
<dbReference type="Proteomes" id="UP000016933">
    <property type="component" value="Unassembled WGS sequence"/>
</dbReference>
<dbReference type="AlphaFoldDB" id="N1PGB7"/>
<sequence length="217" mass="23460">MPTTEILHCPLVAGSEIGNPDNHAAQIMKEVGDTLAQQDGVQQINFGMFVESPDTLQLFVNWDSLSAHQTFMAAAHYQPFLKRFLTIAGGSPSIAHAELKPDGALSKALAAPVTEVATFYFDSAPPGDALDNAQKFAKMVEDGKAQGVLGAAVGITHEEIEREGVKGKGLVIAIGWTSVDAHMKFRETETFKENINLLRNGAKKIEMHHVAFMNFVA</sequence>
<dbReference type="OMA" id="TEFSYVT"/>
<proteinExistence type="predicted"/>
<evidence type="ECO:0008006" key="3">
    <source>
        <dbReference type="Google" id="ProtNLM"/>
    </source>
</evidence>
<dbReference type="STRING" id="675120.N1PGB7"/>